<evidence type="ECO:0000313" key="2">
    <source>
        <dbReference type="EMBL" id="CAB1433734.1"/>
    </source>
</evidence>
<name>A0A9N7UK79_PLEPL</name>
<sequence>MAPGERKRSSALGPHASETQTQRGGSCVYPKSRGFLPVARKHKELLSRNTPGGLLGNPSAHRERPEPGFWIDHGHCNMTAVSCALALQMSEEKWSLSVLSHGPAERAGREDQRPDGELLLGDEDPADGGTWRQSRHHQLHIR</sequence>
<feature type="region of interest" description="Disordered" evidence="1">
    <location>
        <begin position="1"/>
        <end position="30"/>
    </location>
</feature>
<gene>
    <name evidence="2" type="ORF">PLEPLA_LOCUS21825</name>
</gene>
<comment type="caution">
    <text evidence="2">The sequence shown here is derived from an EMBL/GenBank/DDBJ whole genome shotgun (WGS) entry which is preliminary data.</text>
</comment>
<feature type="region of interest" description="Disordered" evidence="1">
    <location>
        <begin position="99"/>
        <end position="142"/>
    </location>
</feature>
<evidence type="ECO:0000256" key="1">
    <source>
        <dbReference type="SAM" id="MobiDB-lite"/>
    </source>
</evidence>
<reference evidence="2" key="1">
    <citation type="submission" date="2020-03" db="EMBL/GenBank/DDBJ databases">
        <authorList>
            <person name="Weist P."/>
        </authorList>
    </citation>
    <scope>NUCLEOTIDE SEQUENCE</scope>
</reference>
<evidence type="ECO:0000313" key="3">
    <source>
        <dbReference type="Proteomes" id="UP001153269"/>
    </source>
</evidence>
<dbReference type="EMBL" id="CADEAL010001591">
    <property type="protein sequence ID" value="CAB1433734.1"/>
    <property type="molecule type" value="Genomic_DNA"/>
</dbReference>
<feature type="compositionally biased region" description="Basic and acidic residues" evidence="1">
    <location>
        <begin position="103"/>
        <end position="116"/>
    </location>
</feature>
<dbReference type="AlphaFoldDB" id="A0A9N7UK79"/>
<organism evidence="2 3">
    <name type="scientific">Pleuronectes platessa</name>
    <name type="common">European plaice</name>
    <dbReference type="NCBI Taxonomy" id="8262"/>
    <lineage>
        <taxon>Eukaryota</taxon>
        <taxon>Metazoa</taxon>
        <taxon>Chordata</taxon>
        <taxon>Craniata</taxon>
        <taxon>Vertebrata</taxon>
        <taxon>Euteleostomi</taxon>
        <taxon>Actinopterygii</taxon>
        <taxon>Neopterygii</taxon>
        <taxon>Teleostei</taxon>
        <taxon>Neoteleostei</taxon>
        <taxon>Acanthomorphata</taxon>
        <taxon>Carangaria</taxon>
        <taxon>Pleuronectiformes</taxon>
        <taxon>Pleuronectoidei</taxon>
        <taxon>Pleuronectidae</taxon>
        <taxon>Pleuronectes</taxon>
    </lineage>
</organism>
<accession>A0A9N7UK79</accession>
<protein>
    <submittedName>
        <fullName evidence="2">Uncharacterized protein</fullName>
    </submittedName>
</protein>
<keyword evidence="3" id="KW-1185">Reference proteome</keyword>
<proteinExistence type="predicted"/>
<dbReference type="Proteomes" id="UP001153269">
    <property type="component" value="Unassembled WGS sequence"/>
</dbReference>
<feature type="compositionally biased region" description="Basic residues" evidence="1">
    <location>
        <begin position="133"/>
        <end position="142"/>
    </location>
</feature>